<evidence type="ECO:0000256" key="4">
    <source>
        <dbReference type="PIRSR" id="PIRSR611284-2"/>
    </source>
</evidence>
<dbReference type="InterPro" id="IPR036291">
    <property type="entry name" value="NAD(P)-bd_dom_sf"/>
</dbReference>
<keyword evidence="5" id="KW-0275">Fatty acid biosynthesis</keyword>
<evidence type="ECO:0000259" key="6">
    <source>
        <dbReference type="SMART" id="SM00822"/>
    </source>
</evidence>
<dbReference type="EMBL" id="MQWD01000001">
    <property type="protein sequence ID" value="PAP75255.1"/>
    <property type="molecule type" value="Genomic_DNA"/>
</dbReference>
<comment type="pathway">
    <text evidence="5">Lipid metabolism; fatty acid biosynthesis.</text>
</comment>
<dbReference type="InterPro" id="IPR057326">
    <property type="entry name" value="KR_dom"/>
</dbReference>
<dbReference type="Proteomes" id="UP000216339">
    <property type="component" value="Unassembled WGS sequence"/>
</dbReference>
<feature type="binding site" evidence="4">
    <location>
        <begin position="14"/>
        <end position="17"/>
    </location>
    <ligand>
        <name>NADP(+)</name>
        <dbReference type="ChEBI" id="CHEBI:58349"/>
    </ligand>
</feature>
<dbReference type="SUPFAM" id="SSF51735">
    <property type="entry name" value="NAD(P)-binding Rossmann-fold domains"/>
    <property type="match status" value="1"/>
</dbReference>
<dbReference type="NCBIfam" id="NF009466">
    <property type="entry name" value="PRK12826.1-2"/>
    <property type="match status" value="1"/>
</dbReference>
<comment type="catalytic activity">
    <reaction evidence="5">
        <text>a (3R)-hydroxyacyl-[ACP] + NADP(+) = a 3-oxoacyl-[ACP] + NADPH + H(+)</text>
        <dbReference type="Rhea" id="RHEA:17397"/>
        <dbReference type="Rhea" id="RHEA-COMP:9916"/>
        <dbReference type="Rhea" id="RHEA-COMP:9945"/>
        <dbReference type="ChEBI" id="CHEBI:15378"/>
        <dbReference type="ChEBI" id="CHEBI:57783"/>
        <dbReference type="ChEBI" id="CHEBI:58349"/>
        <dbReference type="ChEBI" id="CHEBI:78776"/>
        <dbReference type="ChEBI" id="CHEBI:78827"/>
        <dbReference type="EC" id="1.1.1.100"/>
    </reaction>
</comment>
<evidence type="ECO:0000256" key="5">
    <source>
        <dbReference type="RuleBase" id="RU366074"/>
    </source>
</evidence>
<dbReference type="InterPro" id="IPR050259">
    <property type="entry name" value="SDR"/>
</dbReference>
<keyword evidence="8" id="KW-1185">Reference proteome</keyword>
<dbReference type="EC" id="1.1.1.100" evidence="5"/>
<comment type="caution">
    <text evidence="7">The sequence shown here is derived from an EMBL/GenBank/DDBJ whole genome shotgun (WGS) entry which is preliminary data.</text>
</comment>
<dbReference type="InterPro" id="IPR011284">
    <property type="entry name" value="3oxo_ACP_reduc"/>
</dbReference>
<dbReference type="OrthoDB" id="9788235at2"/>
<dbReference type="PRINTS" id="PR00080">
    <property type="entry name" value="SDRFAMILY"/>
</dbReference>
<dbReference type="PANTHER" id="PTHR42879">
    <property type="entry name" value="3-OXOACYL-(ACYL-CARRIER-PROTEIN) REDUCTASE"/>
    <property type="match status" value="1"/>
</dbReference>
<name>A0A271IX07_9BACT</name>
<accession>A0A271IX07</accession>
<dbReference type="AlphaFoldDB" id="A0A271IX07"/>
<keyword evidence="2 5" id="KW-0560">Oxidoreductase</keyword>
<reference evidence="7 8" key="1">
    <citation type="submission" date="2016-11" db="EMBL/GenBank/DDBJ databases">
        <title>Study of marine rhodopsin-containing bacteria.</title>
        <authorList>
            <person name="Yoshizawa S."/>
            <person name="Kumagai Y."/>
            <person name="Kogure K."/>
        </authorList>
    </citation>
    <scope>NUCLEOTIDE SEQUENCE [LARGE SCALE GENOMIC DNA]</scope>
    <source>
        <strain evidence="7 8">SAORIC-28</strain>
    </source>
</reference>
<evidence type="ECO:0000313" key="8">
    <source>
        <dbReference type="Proteomes" id="UP000216339"/>
    </source>
</evidence>
<organism evidence="7 8">
    <name type="scientific">Rubrivirga marina</name>
    <dbReference type="NCBI Taxonomy" id="1196024"/>
    <lineage>
        <taxon>Bacteria</taxon>
        <taxon>Pseudomonadati</taxon>
        <taxon>Rhodothermota</taxon>
        <taxon>Rhodothermia</taxon>
        <taxon>Rhodothermales</taxon>
        <taxon>Rubricoccaceae</taxon>
        <taxon>Rubrivirga</taxon>
    </lineage>
</organism>
<feature type="domain" description="Ketoreductase" evidence="6">
    <location>
        <begin position="8"/>
        <end position="218"/>
    </location>
</feature>
<protein>
    <recommendedName>
        <fullName evidence="5">3-oxoacyl-[acyl-carrier-protein] reductase</fullName>
        <ecNumber evidence="5">1.1.1.100</ecNumber>
    </recommendedName>
</protein>
<comment type="similarity">
    <text evidence="1 5">Belongs to the short-chain dehydrogenases/reductases (SDR) family.</text>
</comment>
<evidence type="ECO:0000256" key="2">
    <source>
        <dbReference type="ARBA" id="ARBA00023002"/>
    </source>
</evidence>
<evidence type="ECO:0000313" key="7">
    <source>
        <dbReference type="EMBL" id="PAP75255.1"/>
    </source>
</evidence>
<comment type="function">
    <text evidence="5">Catalyzes the NADPH-dependent reduction of beta-ketoacyl-ACP substrates to beta-hydroxyacyl-ACP products, the first reductive step in the elongation cycle of fatty acid biosynthesis.</text>
</comment>
<keyword evidence="4 5" id="KW-0521">NADP</keyword>
<feature type="binding site" evidence="4">
    <location>
        <position position="90"/>
    </location>
    <ligand>
        <name>NADP(+)</name>
        <dbReference type="ChEBI" id="CHEBI:58349"/>
    </ligand>
</feature>
<feature type="active site" description="Proton acceptor" evidence="3">
    <location>
        <position position="155"/>
    </location>
</feature>
<evidence type="ECO:0000256" key="3">
    <source>
        <dbReference type="PIRSR" id="PIRSR611284-1"/>
    </source>
</evidence>
<dbReference type="PRINTS" id="PR00081">
    <property type="entry name" value="GDHRDH"/>
</dbReference>
<dbReference type="NCBIfam" id="TIGR01830">
    <property type="entry name" value="3oxo_ACP_reduc"/>
    <property type="match status" value="1"/>
</dbReference>
<gene>
    <name evidence="7" type="ORF">BSZ37_01755</name>
</gene>
<sequence>MTLDLSGKTVLVTGGTRGIGRAIVDAAAAAGANVAFTYRSSSDTADALVAELGDDKALGIQADAASADDAAAAVQAVLDKWGAIDGLVVNAGITRDGLMIRMDAEAWQAVIDTNLTGAFHVAKAAYRPMMKQRAGSIVTISSVVGVMGNAGQANYAASKAGLIGFTKSLARELAGRGVRANVIAPGYVETDMTADLGPAAEKLMGQIPLGRLGQPDDIAAAVLFLLSDAAAYVTGQVICVDGGMAM</sequence>
<proteinExistence type="inferred from homology"/>
<feature type="binding site" evidence="4">
    <location>
        <begin position="155"/>
        <end position="159"/>
    </location>
    <ligand>
        <name>NADP(+)</name>
        <dbReference type="ChEBI" id="CHEBI:58349"/>
    </ligand>
</feature>
<dbReference type="RefSeq" id="WP_095508891.1">
    <property type="nucleotide sequence ID" value="NZ_MQWD01000001.1"/>
</dbReference>
<keyword evidence="5" id="KW-0444">Lipid biosynthesis</keyword>
<dbReference type="InterPro" id="IPR002347">
    <property type="entry name" value="SDR_fam"/>
</dbReference>
<dbReference type="UniPathway" id="UPA00094"/>
<dbReference type="SMART" id="SM00822">
    <property type="entry name" value="PKS_KR"/>
    <property type="match status" value="1"/>
</dbReference>
<evidence type="ECO:0000256" key="1">
    <source>
        <dbReference type="ARBA" id="ARBA00006484"/>
    </source>
</evidence>
<dbReference type="FunFam" id="3.40.50.720:FF:000173">
    <property type="entry name" value="3-oxoacyl-[acyl-carrier protein] reductase"/>
    <property type="match status" value="1"/>
</dbReference>
<dbReference type="GO" id="GO:0004316">
    <property type="term" value="F:3-oxoacyl-[acyl-carrier-protein] reductase (NADPH) activity"/>
    <property type="evidence" value="ECO:0007669"/>
    <property type="project" value="UniProtKB-UniRule"/>
</dbReference>
<dbReference type="NCBIfam" id="NF005559">
    <property type="entry name" value="PRK07231.1"/>
    <property type="match status" value="1"/>
</dbReference>
<keyword evidence="5" id="KW-0276">Fatty acid metabolism</keyword>
<dbReference type="PROSITE" id="PS00061">
    <property type="entry name" value="ADH_SHORT"/>
    <property type="match status" value="1"/>
</dbReference>
<dbReference type="GO" id="GO:0051287">
    <property type="term" value="F:NAD binding"/>
    <property type="evidence" value="ECO:0007669"/>
    <property type="project" value="UniProtKB-UniRule"/>
</dbReference>
<comment type="subunit">
    <text evidence="5">Homotetramer.</text>
</comment>
<dbReference type="PANTHER" id="PTHR42879:SF2">
    <property type="entry name" value="3-OXOACYL-[ACYL-CARRIER-PROTEIN] REDUCTASE FABG"/>
    <property type="match status" value="1"/>
</dbReference>
<keyword evidence="5" id="KW-0443">Lipid metabolism</keyword>
<dbReference type="GO" id="GO:0006633">
    <property type="term" value="P:fatty acid biosynthetic process"/>
    <property type="evidence" value="ECO:0007669"/>
    <property type="project" value="UniProtKB-UniPathway"/>
</dbReference>
<dbReference type="Pfam" id="PF13561">
    <property type="entry name" value="adh_short_C2"/>
    <property type="match status" value="1"/>
</dbReference>
<dbReference type="InterPro" id="IPR020904">
    <property type="entry name" value="Sc_DH/Rdtase_CS"/>
</dbReference>
<dbReference type="Gene3D" id="3.40.50.720">
    <property type="entry name" value="NAD(P)-binding Rossmann-like Domain"/>
    <property type="match status" value="1"/>
</dbReference>